<dbReference type="InterPro" id="IPR036097">
    <property type="entry name" value="HisK_dim/P_sf"/>
</dbReference>
<evidence type="ECO:0000259" key="30">
    <source>
        <dbReference type="PROSITE" id="PS50894"/>
    </source>
</evidence>
<evidence type="ECO:0000256" key="9">
    <source>
        <dbReference type="ARBA" id="ARBA00022553"/>
    </source>
</evidence>
<keyword evidence="17" id="KW-0186">Copper</keyword>
<dbReference type="NCBIfam" id="TIGR00229">
    <property type="entry name" value="sensory_box"/>
    <property type="match status" value="2"/>
</dbReference>
<dbReference type="SUPFAM" id="SSF55874">
    <property type="entry name" value="ATPase domain of HSP90 chaperone/DNA topoisomerase II/histidine kinase"/>
    <property type="match status" value="1"/>
</dbReference>
<dbReference type="AlphaFoldDB" id="A0A518HBB2"/>
<dbReference type="SUPFAM" id="SSF47384">
    <property type="entry name" value="Homodimeric domain of signal transducing histidine kinase"/>
    <property type="match status" value="1"/>
</dbReference>
<keyword evidence="10 31" id="KW-0808">Transferase</keyword>
<evidence type="ECO:0000259" key="26">
    <source>
        <dbReference type="PROSITE" id="PS50109"/>
    </source>
</evidence>
<dbReference type="InterPro" id="IPR035965">
    <property type="entry name" value="PAS-like_dom_sf"/>
</dbReference>
<dbReference type="Pfam" id="PF00512">
    <property type="entry name" value="HisKA"/>
    <property type="match status" value="1"/>
</dbReference>
<keyword evidence="7" id="KW-1003">Cell membrane</keyword>
<evidence type="ECO:0000259" key="27">
    <source>
        <dbReference type="PROSITE" id="PS50110"/>
    </source>
</evidence>
<keyword evidence="9 22" id="KW-0597">Phosphoprotein</keyword>
<comment type="cofactor">
    <cofactor evidence="2">
        <name>Cu cation</name>
        <dbReference type="ChEBI" id="CHEBI:23378"/>
    </cofactor>
</comment>
<name>A0A518HBB2_9BACT</name>
<evidence type="ECO:0000259" key="29">
    <source>
        <dbReference type="PROSITE" id="PS50113"/>
    </source>
</evidence>
<feature type="transmembrane region" description="Helical" evidence="25">
    <location>
        <begin position="66"/>
        <end position="87"/>
    </location>
</feature>
<dbReference type="InterPro" id="IPR036890">
    <property type="entry name" value="HATPase_C_sf"/>
</dbReference>
<feature type="coiled-coil region" evidence="23">
    <location>
        <begin position="565"/>
        <end position="592"/>
    </location>
</feature>
<evidence type="ECO:0000259" key="28">
    <source>
        <dbReference type="PROSITE" id="PS50112"/>
    </source>
</evidence>
<dbReference type="CDD" id="cd16922">
    <property type="entry name" value="HATPase_EvgS-ArcB-TorS-like"/>
    <property type="match status" value="1"/>
</dbReference>
<evidence type="ECO:0000256" key="24">
    <source>
        <dbReference type="SAM" id="MobiDB-lite"/>
    </source>
</evidence>
<dbReference type="Pfam" id="PF02518">
    <property type="entry name" value="HATPase_c"/>
    <property type="match status" value="1"/>
</dbReference>
<dbReference type="FunFam" id="3.30.565.10:FF:000010">
    <property type="entry name" value="Sensor histidine kinase RcsC"/>
    <property type="match status" value="1"/>
</dbReference>
<organism evidence="31 32">
    <name type="scientific">Tautonia plasticadhaerens</name>
    <dbReference type="NCBI Taxonomy" id="2527974"/>
    <lineage>
        <taxon>Bacteria</taxon>
        <taxon>Pseudomonadati</taxon>
        <taxon>Planctomycetota</taxon>
        <taxon>Planctomycetia</taxon>
        <taxon>Isosphaerales</taxon>
        <taxon>Isosphaeraceae</taxon>
        <taxon>Tautonia</taxon>
    </lineage>
</organism>
<dbReference type="RefSeq" id="WP_197446484.1">
    <property type="nucleotide sequence ID" value="NZ_CP036426.1"/>
</dbReference>
<dbReference type="InterPro" id="IPR000700">
    <property type="entry name" value="PAS-assoc_C"/>
</dbReference>
<evidence type="ECO:0000313" key="32">
    <source>
        <dbReference type="Proteomes" id="UP000317835"/>
    </source>
</evidence>
<dbReference type="Pfam" id="PF00072">
    <property type="entry name" value="Response_reg"/>
    <property type="match status" value="1"/>
</dbReference>
<evidence type="ECO:0000256" key="21">
    <source>
        <dbReference type="PROSITE-ProRule" id="PRU00110"/>
    </source>
</evidence>
<keyword evidence="19 25" id="KW-0472">Membrane</keyword>
<dbReference type="InterPro" id="IPR036641">
    <property type="entry name" value="HPT_dom_sf"/>
</dbReference>
<keyword evidence="12" id="KW-0936">Ethylene signaling pathway</keyword>
<keyword evidence="18" id="KW-0902">Two-component regulatory system</keyword>
<evidence type="ECO:0000256" key="5">
    <source>
        <dbReference type="ARBA" id="ARBA00009842"/>
    </source>
</evidence>
<evidence type="ECO:0000256" key="16">
    <source>
        <dbReference type="ARBA" id="ARBA00022989"/>
    </source>
</evidence>
<dbReference type="PANTHER" id="PTHR43047:SF72">
    <property type="entry name" value="OSMOSENSING HISTIDINE PROTEIN KINASE SLN1"/>
    <property type="match status" value="1"/>
</dbReference>
<feature type="domain" description="PAC" evidence="29">
    <location>
        <begin position="224"/>
        <end position="278"/>
    </location>
</feature>
<evidence type="ECO:0000256" key="20">
    <source>
        <dbReference type="ARBA" id="ARBA00023157"/>
    </source>
</evidence>
<keyword evidence="32" id="KW-1185">Reference proteome</keyword>
<evidence type="ECO:0000313" key="31">
    <source>
        <dbReference type="EMBL" id="QDV38145.1"/>
    </source>
</evidence>
<dbReference type="InterPro" id="IPR005467">
    <property type="entry name" value="His_kinase_dom"/>
</dbReference>
<evidence type="ECO:0000256" key="6">
    <source>
        <dbReference type="ARBA" id="ARBA00012438"/>
    </source>
</evidence>
<evidence type="ECO:0000256" key="18">
    <source>
        <dbReference type="ARBA" id="ARBA00023012"/>
    </source>
</evidence>
<dbReference type="PROSITE" id="PS50894">
    <property type="entry name" value="HPT"/>
    <property type="match status" value="1"/>
</dbReference>
<dbReference type="SUPFAM" id="SSF52172">
    <property type="entry name" value="CheY-like"/>
    <property type="match status" value="1"/>
</dbReference>
<keyword evidence="23" id="KW-0175">Coiled coil</keyword>
<dbReference type="PRINTS" id="PR00344">
    <property type="entry name" value="BCTRLSENSOR"/>
</dbReference>
<feature type="domain" description="PAS" evidence="28">
    <location>
        <begin position="446"/>
        <end position="517"/>
    </location>
</feature>
<evidence type="ECO:0000256" key="25">
    <source>
        <dbReference type="SAM" id="Phobius"/>
    </source>
</evidence>
<dbReference type="PANTHER" id="PTHR43047">
    <property type="entry name" value="TWO-COMPONENT HISTIDINE PROTEIN KINASE"/>
    <property type="match status" value="1"/>
</dbReference>
<dbReference type="Gene3D" id="3.30.565.10">
    <property type="entry name" value="Histidine kinase-like ATPase, C-terminal domain"/>
    <property type="match status" value="1"/>
</dbReference>
<evidence type="ECO:0000256" key="13">
    <source>
        <dbReference type="ARBA" id="ARBA00022777"/>
    </source>
</evidence>
<dbReference type="InterPro" id="IPR000014">
    <property type="entry name" value="PAS"/>
</dbReference>
<evidence type="ECO:0000256" key="11">
    <source>
        <dbReference type="ARBA" id="ARBA00022692"/>
    </source>
</evidence>
<feature type="transmembrane region" description="Helical" evidence="25">
    <location>
        <begin position="36"/>
        <end position="54"/>
    </location>
</feature>
<dbReference type="SUPFAM" id="SSF47226">
    <property type="entry name" value="Histidine-containing phosphotransfer domain, HPT domain"/>
    <property type="match status" value="1"/>
</dbReference>
<dbReference type="FunFam" id="1.10.287.130:FF:000001">
    <property type="entry name" value="Two-component sensor histidine kinase"/>
    <property type="match status" value="1"/>
</dbReference>
<dbReference type="InterPro" id="IPR058544">
    <property type="entry name" value="ETR1_N"/>
</dbReference>
<keyword evidence="20" id="KW-1015">Disulfide bond</keyword>
<dbReference type="SMART" id="SM00387">
    <property type="entry name" value="HATPase_c"/>
    <property type="match status" value="1"/>
</dbReference>
<reference evidence="31 32" key="1">
    <citation type="submission" date="2019-02" db="EMBL/GenBank/DDBJ databases">
        <title>Deep-cultivation of Planctomycetes and their phenomic and genomic characterization uncovers novel biology.</title>
        <authorList>
            <person name="Wiegand S."/>
            <person name="Jogler M."/>
            <person name="Boedeker C."/>
            <person name="Pinto D."/>
            <person name="Vollmers J."/>
            <person name="Rivas-Marin E."/>
            <person name="Kohn T."/>
            <person name="Peeters S.H."/>
            <person name="Heuer A."/>
            <person name="Rast P."/>
            <person name="Oberbeckmann S."/>
            <person name="Bunk B."/>
            <person name="Jeske O."/>
            <person name="Meyerdierks A."/>
            <person name="Storesund J.E."/>
            <person name="Kallscheuer N."/>
            <person name="Luecker S."/>
            <person name="Lage O.M."/>
            <person name="Pohl T."/>
            <person name="Merkel B.J."/>
            <person name="Hornburger P."/>
            <person name="Mueller R.-W."/>
            <person name="Bruemmer F."/>
            <person name="Labrenz M."/>
            <person name="Spormann A.M."/>
            <person name="Op den Camp H."/>
            <person name="Overmann J."/>
            <person name="Amann R."/>
            <person name="Jetten M.S.M."/>
            <person name="Mascher T."/>
            <person name="Medema M.H."/>
            <person name="Devos D.P."/>
            <person name="Kaster A.-K."/>
            <person name="Ovreas L."/>
            <person name="Rohde M."/>
            <person name="Galperin M.Y."/>
            <person name="Jogler C."/>
        </authorList>
    </citation>
    <scope>NUCLEOTIDE SEQUENCE [LARGE SCALE GENOMIC DNA]</scope>
    <source>
        <strain evidence="31 32">ElP</strain>
    </source>
</reference>
<protein>
    <recommendedName>
        <fullName evidence="6">histidine kinase</fullName>
        <ecNumber evidence="6">2.7.13.3</ecNumber>
    </recommendedName>
</protein>
<dbReference type="GO" id="GO:0000155">
    <property type="term" value="F:phosphorelay sensor kinase activity"/>
    <property type="evidence" value="ECO:0007669"/>
    <property type="project" value="InterPro"/>
</dbReference>
<dbReference type="KEGG" id="tpla:ElP_60940"/>
<dbReference type="InterPro" id="IPR004358">
    <property type="entry name" value="Sig_transdc_His_kin-like_C"/>
</dbReference>
<evidence type="ECO:0000256" key="17">
    <source>
        <dbReference type="ARBA" id="ARBA00023008"/>
    </source>
</evidence>
<dbReference type="InterPro" id="IPR001610">
    <property type="entry name" value="PAC"/>
</dbReference>
<evidence type="ECO:0000256" key="2">
    <source>
        <dbReference type="ARBA" id="ARBA00001935"/>
    </source>
</evidence>
<dbReference type="PROSITE" id="PS50112">
    <property type="entry name" value="PAS"/>
    <property type="match status" value="2"/>
</dbReference>
<feature type="domain" description="Histidine kinase" evidence="26">
    <location>
        <begin position="592"/>
        <end position="813"/>
    </location>
</feature>
<comment type="similarity">
    <text evidence="5">Belongs to the ethylene receptor family.</text>
</comment>
<evidence type="ECO:0000256" key="10">
    <source>
        <dbReference type="ARBA" id="ARBA00022679"/>
    </source>
</evidence>
<dbReference type="InterPro" id="IPR003018">
    <property type="entry name" value="GAF"/>
</dbReference>
<dbReference type="GO" id="GO:0005886">
    <property type="term" value="C:plasma membrane"/>
    <property type="evidence" value="ECO:0007669"/>
    <property type="project" value="UniProtKB-SubCell"/>
</dbReference>
<dbReference type="Pfam" id="PF13426">
    <property type="entry name" value="PAS_9"/>
    <property type="match status" value="2"/>
</dbReference>
<dbReference type="SMART" id="SM00065">
    <property type="entry name" value="GAF"/>
    <property type="match status" value="1"/>
</dbReference>
<dbReference type="CDD" id="cd17546">
    <property type="entry name" value="REC_hyHK_CKI1_RcsC-like"/>
    <property type="match status" value="1"/>
</dbReference>
<comment type="catalytic activity">
    <reaction evidence="1">
        <text>ATP + protein L-histidine = ADP + protein N-phospho-L-histidine.</text>
        <dbReference type="EC" id="2.7.13.3"/>
    </reaction>
</comment>
<feature type="domain" description="PAS" evidence="28">
    <location>
        <begin position="152"/>
        <end position="197"/>
    </location>
</feature>
<dbReference type="Gene3D" id="3.30.450.40">
    <property type="match status" value="1"/>
</dbReference>
<dbReference type="SMART" id="SM00086">
    <property type="entry name" value="PAC"/>
    <property type="match status" value="2"/>
</dbReference>
<sequence>MADFFTRLLDTSDFPGRWRCGNWTPGLGWLHVGSDLGIFGAYLSIPLVLAYFLIRRRDVPFPRIGWLFGAFILSCGIGHLIEAVIFWHPVYRLAGLVKAATAVVSWFTVVALIRVIPDALKLPDIARLNERLCREVVEREQVEQALRAREAEARKLALVASRTDNAVIITDADGVIEWVNDGFTRITEYPAEEAIGRRPGSFLQGPETDPGVVASMRDHRLRGEGFRAEVVNYSRSGRPYWLSLEVQPVRDDSGALTHFMAIESDITARKLAEREMGERARLAALSADIGLALTRGDALSERLDACCEAMVRHLDAAFARIWTLEPGDDSLVLRASAGLYTHLDGAHARVPLGALKIGRIARTGRPLLTNDVPNDPNVGDPSWARETGMVAFAGVPLLVEGRAVGVMALFSRSPIDQATIDALGPISNAVALGIVRESAARALFSSEGRKAAILRMALDAIITVDDRGRVLEFNPAAEAIFGYEAGEAAGRSLSELIIPPDLREAHERGMARFRENGDGAVVGRWIELRAVRRSGEEFPAELAITPITSGDRPVFTGYLRDITDRRLHEQSLRAAKEAAEEANRAKSRFLANMSHEIRTPLTAILGYAEVLMGDEVSREDRVEYLVTILSSGRHLRTLIDDILDLAKIENEKLDFELVPCSPHRILSEVLSVLRVAASEKGLRLGCRWESRVPEEIRTDPSRFRQLLVNLVGNAIKFTDLGGVRLVALLEPGERGPMFTVEVHDTGAGIAPEDLSRIFDPFEQADGSVTRRNGGTGLGLAISRHIARGLGGDLTVVSQLGVGSIFRASVAAGPAEGLRLLDAPPAEAVETPRADAAPTSRLSGKQLLVVDDGEENRRLVQLILSRAGASVACVANGEECLEAVARVDFDLIVLDMQMPVLDGYRTASLLRERGFGGPIIALTAHAMRGDDRRCLEAGCSGYLTKPIEIDRLLSTVSRAMDGPAVASPAPRPQSPGGGGGGPIVSTLPMDDPEIRGLVASYVDRLGAKVDEMGEALRRGDRKALSELAHWLKGSGGTAGFHELTEPATRLERLAPLGQESDLREAYGLVRSTAARVTAPEPILA</sequence>
<evidence type="ECO:0000256" key="8">
    <source>
        <dbReference type="ARBA" id="ARBA00022519"/>
    </source>
</evidence>
<accession>A0A518HBB2</accession>
<keyword evidence="14" id="KW-0256">Endoplasmic reticulum</keyword>
<dbReference type="PROSITE" id="PS50110">
    <property type="entry name" value="RESPONSE_REGULATORY"/>
    <property type="match status" value="1"/>
</dbReference>
<dbReference type="SMART" id="SM00388">
    <property type="entry name" value="HisKA"/>
    <property type="match status" value="1"/>
</dbReference>
<evidence type="ECO:0000256" key="7">
    <source>
        <dbReference type="ARBA" id="ARBA00022475"/>
    </source>
</evidence>
<dbReference type="InterPro" id="IPR029016">
    <property type="entry name" value="GAF-like_dom_sf"/>
</dbReference>
<keyword evidence="16 25" id="KW-1133">Transmembrane helix</keyword>
<dbReference type="SUPFAM" id="SSF55781">
    <property type="entry name" value="GAF domain-like"/>
    <property type="match status" value="1"/>
</dbReference>
<feature type="region of interest" description="Disordered" evidence="24">
    <location>
        <begin position="961"/>
        <end position="985"/>
    </location>
</feature>
<dbReference type="InterPro" id="IPR003661">
    <property type="entry name" value="HisK_dim/P_dom"/>
</dbReference>
<dbReference type="InterPro" id="IPR001789">
    <property type="entry name" value="Sig_transdc_resp-reg_receiver"/>
</dbReference>
<keyword evidence="13" id="KW-0418">Kinase</keyword>
<evidence type="ECO:0000256" key="14">
    <source>
        <dbReference type="ARBA" id="ARBA00022824"/>
    </source>
</evidence>
<evidence type="ECO:0000256" key="15">
    <source>
        <dbReference type="ARBA" id="ARBA00022840"/>
    </source>
</evidence>
<dbReference type="EMBL" id="CP036426">
    <property type="protein sequence ID" value="QDV38145.1"/>
    <property type="molecule type" value="Genomic_DNA"/>
</dbReference>
<dbReference type="Proteomes" id="UP000317835">
    <property type="component" value="Chromosome"/>
</dbReference>
<dbReference type="SMART" id="SM00448">
    <property type="entry name" value="REC"/>
    <property type="match status" value="1"/>
</dbReference>
<comment type="subcellular location">
    <subcellularLocation>
        <location evidence="3">Cell inner membrane</location>
        <topology evidence="3">Multi-pass membrane protein</topology>
    </subcellularLocation>
    <subcellularLocation>
        <location evidence="4">Endoplasmic reticulum membrane</location>
        <topology evidence="4">Multi-pass membrane protein</topology>
    </subcellularLocation>
</comment>
<dbReference type="Pfam" id="PF25487">
    <property type="entry name" value="ETR1_N"/>
    <property type="match status" value="1"/>
</dbReference>
<dbReference type="GO" id="GO:0009927">
    <property type="term" value="F:histidine phosphotransfer kinase activity"/>
    <property type="evidence" value="ECO:0007669"/>
    <property type="project" value="TreeGrafter"/>
</dbReference>
<dbReference type="PROSITE" id="PS50109">
    <property type="entry name" value="HIS_KIN"/>
    <property type="match status" value="1"/>
</dbReference>
<dbReference type="Gene3D" id="3.40.50.2300">
    <property type="match status" value="1"/>
</dbReference>
<feature type="domain" description="PAC" evidence="29">
    <location>
        <begin position="524"/>
        <end position="574"/>
    </location>
</feature>
<gene>
    <name evidence="31" type="primary">rpfC</name>
    <name evidence="31" type="ORF">ElP_60940</name>
</gene>
<evidence type="ECO:0000256" key="4">
    <source>
        <dbReference type="ARBA" id="ARBA00004477"/>
    </source>
</evidence>
<dbReference type="SMART" id="SM00091">
    <property type="entry name" value="PAS"/>
    <property type="match status" value="2"/>
</dbReference>
<dbReference type="InterPro" id="IPR003594">
    <property type="entry name" value="HATPase_dom"/>
</dbReference>
<dbReference type="Pfam" id="PF13185">
    <property type="entry name" value="GAF_2"/>
    <property type="match status" value="1"/>
</dbReference>
<dbReference type="CDD" id="cd00082">
    <property type="entry name" value="HisKA"/>
    <property type="match status" value="1"/>
</dbReference>
<dbReference type="Pfam" id="PF01627">
    <property type="entry name" value="Hpt"/>
    <property type="match status" value="1"/>
</dbReference>
<keyword evidence="11 25" id="KW-0812">Transmembrane</keyword>
<proteinExistence type="inferred from homology"/>
<feature type="domain" description="Response regulatory" evidence="27">
    <location>
        <begin position="845"/>
        <end position="959"/>
    </location>
</feature>
<dbReference type="InterPro" id="IPR011006">
    <property type="entry name" value="CheY-like_superfamily"/>
</dbReference>
<evidence type="ECO:0000256" key="3">
    <source>
        <dbReference type="ARBA" id="ARBA00004429"/>
    </source>
</evidence>
<keyword evidence="8" id="KW-0997">Cell inner membrane</keyword>
<dbReference type="Gene3D" id="1.20.120.160">
    <property type="entry name" value="HPT domain"/>
    <property type="match status" value="1"/>
</dbReference>
<dbReference type="Gene3D" id="3.30.450.20">
    <property type="entry name" value="PAS domain"/>
    <property type="match status" value="2"/>
</dbReference>
<keyword evidence="15" id="KW-0547">Nucleotide-binding</keyword>
<dbReference type="PROSITE" id="PS50113">
    <property type="entry name" value="PAC"/>
    <property type="match status" value="2"/>
</dbReference>
<dbReference type="Gene3D" id="1.10.287.130">
    <property type="match status" value="1"/>
</dbReference>
<dbReference type="EC" id="2.7.13.3" evidence="6"/>
<evidence type="ECO:0000256" key="22">
    <source>
        <dbReference type="PROSITE-ProRule" id="PRU00169"/>
    </source>
</evidence>
<evidence type="ECO:0000256" key="1">
    <source>
        <dbReference type="ARBA" id="ARBA00000085"/>
    </source>
</evidence>
<evidence type="ECO:0000256" key="12">
    <source>
        <dbReference type="ARBA" id="ARBA00022745"/>
    </source>
</evidence>
<feature type="domain" description="HPt" evidence="30">
    <location>
        <begin position="989"/>
        <end position="1083"/>
    </location>
</feature>
<feature type="modified residue" description="Phosphohistidine" evidence="21">
    <location>
        <position position="1028"/>
    </location>
</feature>
<evidence type="ECO:0000256" key="23">
    <source>
        <dbReference type="SAM" id="Coils"/>
    </source>
</evidence>
<keyword evidence="15" id="KW-0067">ATP-binding</keyword>
<dbReference type="SUPFAM" id="SSF55785">
    <property type="entry name" value="PYP-like sensor domain (PAS domain)"/>
    <property type="match status" value="2"/>
</dbReference>
<feature type="modified residue" description="4-aspartylphosphate" evidence="22">
    <location>
        <position position="894"/>
    </location>
</feature>
<dbReference type="InterPro" id="IPR008207">
    <property type="entry name" value="Sig_transdc_His_kin_Hpt_dom"/>
</dbReference>
<dbReference type="CDD" id="cd00130">
    <property type="entry name" value="PAS"/>
    <property type="match status" value="2"/>
</dbReference>
<evidence type="ECO:0000256" key="19">
    <source>
        <dbReference type="ARBA" id="ARBA00023136"/>
    </source>
</evidence>